<evidence type="ECO:0000256" key="1">
    <source>
        <dbReference type="SAM" id="MobiDB-lite"/>
    </source>
</evidence>
<feature type="non-terminal residue" evidence="2">
    <location>
        <position position="98"/>
    </location>
</feature>
<sequence>MFEKLTKIDNSREVDGPREKHQTIELSDKEHMERLQAATKLVYRPPPPVEEMSPEMKKKYEKAVEITKENNVIKLNKGKKNVRKKNQASKKSANKANP</sequence>
<protein>
    <submittedName>
        <fullName evidence="2">Uncharacterized protein</fullName>
    </submittedName>
</protein>
<organism evidence="2">
    <name type="scientific">uncultured Caudovirales phage</name>
    <dbReference type="NCBI Taxonomy" id="2100421"/>
    <lineage>
        <taxon>Viruses</taxon>
        <taxon>Duplodnaviria</taxon>
        <taxon>Heunggongvirae</taxon>
        <taxon>Uroviricota</taxon>
        <taxon>Caudoviricetes</taxon>
        <taxon>Peduoviridae</taxon>
        <taxon>Maltschvirus</taxon>
        <taxon>Maltschvirus maltsch</taxon>
    </lineage>
</organism>
<feature type="region of interest" description="Disordered" evidence="1">
    <location>
        <begin position="1"/>
        <end position="21"/>
    </location>
</feature>
<feature type="compositionally biased region" description="Low complexity" evidence="1">
    <location>
        <begin position="89"/>
        <end position="98"/>
    </location>
</feature>
<evidence type="ECO:0000313" key="2">
    <source>
        <dbReference type="EMBL" id="CAB4133896.1"/>
    </source>
</evidence>
<accession>A0A6J5LLE9</accession>
<feature type="region of interest" description="Disordered" evidence="1">
    <location>
        <begin position="75"/>
        <end position="98"/>
    </location>
</feature>
<feature type="compositionally biased region" description="Basic residues" evidence="1">
    <location>
        <begin position="76"/>
        <end position="88"/>
    </location>
</feature>
<name>A0A6J5LLE9_9CAUD</name>
<gene>
    <name evidence="2" type="ORF">UFOVP264_60</name>
</gene>
<dbReference type="EMBL" id="LR796277">
    <property type="protein sequence ID" value="CAB4133896.1"/>
    <property type="molecule type" value="Genomic_DNA"/>
</dbReference>
<proteinExistence type="predicted"/>
<reference evidence="2" key="1">
    <citation type="submission" date="2020-04" db="EMBL/GenBank/DDBJ databases">
        <authorList>
            <person name="Chiriac C."/>
            <person name="Salcher M."/>
            <person name="Ghai R."/>
            <person name="Kavagutti S V."/>
        </authorList>
    </citation>
    <scope>NUCLEOTIDE SEQUENCE</scope>
</reference>